<dbReference type="InParanoid" id="A0A4R6QFC4"/>
<name>A0A4R6QFC4_9BURK</name>
<sequence length="340" mass="34926">MKNPAICHRLACVLLALSALSAQAREEALILDAGFKPAELAGTLMKSSTDAREVRGLKRVAITGFDVEFVTKGAASASATEIGRSGSASTSVYVTLVGVAEPDFQAIVDQLYAEFVRDVQASGIEVVPAAQLMASGTYRKMAAGGSPAPHKKSGGGEWSTVFTPEGRPVMGLSLQSKGVLGAFGGLASMSGAIFDNIELQKELDATLLTVRMVVKFVDLASSSSSFLGRISGTASVTGKVSPTIAAGATQMSLQSALGGAQFGLQRPLQIDAAAIPEIKDVSSVAGNIGLAVLSLAIGKGGSATAVEKEAVADPVRYRELVSAGLGNVRELMVERIKGVR</sequence>
<dbReference type="EMBL" id="SNXS01000012">
    <property type="protein sequence ID" value="TDP61469.1"/>
    <property type="molecule type" value="Genomic_DNA"/>
</dbReference>
<accession>A0A4R6QFC4</accession>
<evidence type="ECO:0000256" key="1">
    <source>
        <dbReference type="SAM" id="SignalP"/>
    </source>
</evidence>
<evidence type="ECO:0000313" key="3">
    <source>
        <dbReference type="Proteomes" id="UP000295361"/>
    </source>
</evidence>
<gene>
    <name evidence="2" type="ORF">DES47_11218</name>
</gene>
<keyword evidence="3" id="KW-1185">Reference proteome</keyword>
<feature type="signal peptide" evidence="1">
    <location>
        <begin position="1"/>
        <end position="24"/>
    </location>
</feature>
<feature type="chain" id="PRO_5021013768" evidence="1">
    <location>
        <begin position="25"/>
        <end position="340"/>
    </location>
</feature>
<organism evidence="2 3">
    <name type="scientific">Roseateles toxinivorans</name>
    <dbReference type="NCBI Taxonomy" id="270368"/>
    <lineage>
        <taxon>Bacteria</taxon>
        <taxon>Pseudomonadati</taxon>
        <taxon>Pseudomonadota</taxon>
        <taxon>Betaproteobacteria</taxon>
        <taxon>Burkholderiales</taxon>
        <taxon>Sphaerotilaceae</taxon>
        <taxon>Roseateles</taxon>
    </lineage>
</organism>
<dbReference type="Proteomes" id="UP000295361">
    <property type="component" value="Unassembled WGS sequence"/>
</dbReference>
<protein>
    <submittedName>
        <fullName evidence="2">Uncharacterized protein</fullName>
    </submittedName>
</protein>
<keyword evidence="1" id="KW-0732">Signal</keyword>
<evidence type="ECO:0000313" key="2">
    <source>
        <dbReference type="EMBL" id="TDP61469.1"/>
    </source>
</evidence>
<dbReference type="OrthoDB" id="7210400at2"/>
<dbReference type="AlphaFoldDB" id="A0A4R6QFC4"/>
<proteinExistence type="predicted"/>
<comment type="caution">
    <text evidence="2">The sequence shown here is derived from an EMBL/GenBank/DDBJ whole genome shotgun (WGS) entry which is preliminary data.</text>
</comment>
<dbReference type="RefSeq" id="WP_133703558.1">
    <property type="nucleotide sequence ID" value="NZ_SNXS01000012.1"/>
</dbReference>
<reference evidence="2 3" key="1">
    <citation type="submission" date="2019-03" db="EMBL/GenBank/DDBJ databases">
        <title>Genomic Encyclopedia of Type Strains, Phase IV (KMG-IV): sequencing the most valuable type-strain genomes for metagenomic binning, comparative biology and taxonomic classification.</title>
        <authorList>
            <person name="Goeker M."/>
        </authorList>
    </citation>
    <scope>NUCLEOTIDE SEQUENCE [LARGE SCALE GENOMIC DNA]</scope>
    <source>
        <strain evidence="2 3">DSM 16998</strain>
    </source>
</reference>